<dbReference type="InterPro" id="IPR023796">
    <property type="entry name" value="Serpin_dom"/>
</dbReference>
<dbReference type="OrthoDB" id="664427at2759"/>
<evidence type="ECO:0000256" key="2">
    <source>
        <dbReference type="RuleBase" id="RU000411"/>
    </source>
</evidence>
<organism evidence="5 6">
    <name type="scientific">Eragrostis curvula</name>
    <name type="common">weeping love grass</name>
    <dbReference type="NCBI Taxonomy" id="38414"/>
    <lineage>
        <taxon>Eukaryota</taxon>
        <taxon>Viridiplantae</taxon>
        <taxon>Streptophyta</taxon>
        <taxon>Embryophyta</taxon>
        <taxon>Tracheophyta</taxon>
        <taxon>Spermatophyta</taxon>
        <taxon>Magnoliopsida</taxon>
        <taxon>Liliopsida</taxon>
        <taxon>Poales</taxon>
        <taxon>Poaceae</taxon>
        <taxon>PACMAD clade</taxon>
        <taxon>Chloridoideae</taxon>
        <taxon>Eragrostideae</taxon>
        <taxon>Eragrostidinae</taxon>
        <taxon>Eragrostis</taxon>
    </lineage>
</organism>
<dbReference type="Pfam" id="PF00079">
    <property type="entry name" value="Serpin"/>
    <property type="match status" value="1"/>
</dbReference>
<dbReference type="SUPFAM" id="SSF56574">
    <property type="entry name" value="Serpins"/>
    <property type="match status" value="1"/>
</dbReference>
<feature type="compositionally biased region" description="Acidic residues" evidence="3">
    <location>
        <begin position="1"/>
        <end position="10"/>
    </location>
</feature>
<proteinExistence type="inferred from homology"/>
<protein>
    <recommendedName>
        <fullName evidence="4">Serpin domain-containing protein</fullName>
    </recommendedName>
</protein>
<dbReference type="InterPro" id="IPR000215">
    <property type="entry name" value="Serpin_fam"/>
</dbReference>
<dbReference type="InterPro" id="IPR042178">
    <property type="entry name" value="Serpin_sf_1"/>
</dbReference>
<dbReference type="PANTHER" id="PTHR11461:SF379">
    <property type="entry name" value="SERPIN DOMAIN-CONTAINING PROTEIN"/>
    <property type="match status" value="1"/>
</dbReference>
<evidence type="ECO:0000259" key="4">
    <source>
        <dbReference type="SMART" id="SM00093"/>
    </source>
</evidence>
<dbReference type="FunFam" id="2.10.310.10:FF:000001">
    <property type="entry name" value="Serpin family A member 1"/>
    <property type="match status" value="1"/>
</dbReference>
<dbReference type="Gene3D" id="2.10.310.10">
    <property type="entry name" value="Serpins superfamily"/>
    <property type="match status" value="1"/>
</dbReference>
<dbReference type="InterPro" id="IPR042185">
    <property type="entry name" value="Serpin_sf_2"/>
</dbReference>
<dbReference type="AlphaFoldDB" id="A0A5J9U5B2"/>
<dbReference type="GO" id="GO:0004867">
    <property type="term" value="F:serine-type endopeptidase inhibitor activity"/>
    <property type="evidence" value="ECO:0007669"/>
    <property type="project" value="InterPro"/>
</dbReference>
<evidence type="ECO:0000256" key="1">
    <source>
        <dbReference type="ARBA" id="ARBA00009500"/>
    </source>
</evidence>
<comment type="similarity">
    <text evidence="1 2">Belongs to the serpin family.</text>
</comment>
<dbReference type="Proteomes" id="UP000324897">
    <property type="component" value="Chromosome 7"/>
</dbReference>
<dbReference type="InterPro" id="IPR036186">
    <property type="entry name" value="Serpin_sf"/>
</dbReference>
<keyword evidence="6" id="KW-1185">Reference proteome</keyword>
<dbReference type="EMBL" id="RWGY01000029">
    <property type="protein sequence ID" value="TVU18657.1"/>
    <property type="molecule type" value="Genomic_DNA"/>
</dbReference>
<evidence type="ECO:0000256" key="3">
    <source>
        <dbReference type="SAM" id="MobiDB-lite"/>
    </source>
</evidence>
<gene>
    <name evidence="5" type="ORF">EJB05_34767</name>
</gene>
<dbReference type="Gene3D" id="2.30.39.10">
    <property type="entry name" value="Alpha-1-antitrypsin, domain 1"/>
    <property type="match status" value="1"/>
</dbReference>
<feature type="region of interest" description="Disordered" evidence="3">
    <location>
        <begin position="1"/>
        <end position="45"/>
    </location>
</feature>
<feature type="compositionally biased region" description="Basic and acidic residues" evidence="3">
    <location>
        <begin position="20"/>
        <end position="33"/>
    </location>
</feature>
<dbReference type="PROSITE" id="PS00284">
    <property type="entry name" value="SERPIN"/>
    <property type="match status" value="1"/>
</dbReference>
<evidence type="ECO:0000313" key="5">
    <source>
        <dbReference type="EMBL" id="TVU18657.1"/>
    </source>
</evidence>
<dbReference type="Gramene" id="TVU18657">
    <property type="protein sequence ID" value="TVU18657"/>
    <property type="gene ID" value="EJB05_34767"/>
</dbReference>
<feature type="domain" description="Serpin" evidence="4">
    <location>
        <begin position="4"/>
        <end position="356"/>
    </location>
</feature>
<accession>A0A5J9U5B2</accession>
<reference evidence="5 6" key="1">
    <citation type="journal article" date="2019" name="Sci. Rep.">
        <title>A high-quality genome of Eragrostis curvula grass provides insights into Poaceae evolution and supports new strategies to enhance forage quality.</title>
        <authorList>
            <person name="Carballo J."/>
            <person name="Santos B.A.C.M."/>
            <person name="Zappacosta D."/>
            <person name="Garbus I."/>
            <person name="Selva J.P."/>
            <person name="Gallo C.A."/>
            <person name="Diaz A."/>
            <person name="Albertini E."/>
            <person name="Caccamo M."/>
            <person name="Echenique V."/>
        </authorList>
    </citation>
    <scope>NUCLEOTIDE SEQUENCE [LARGE SCALE GENOMIC DNA]</scope>
    <source>
        <strain evidence="6">cv. Victoria</strain>
        <tissue evidence="5">Leaf</tissue>
    </source>
</reference>
<dbReference type="Gene3D" id="3.30.497.10">
    <property type="entry name" value="Antithrombin, subunit I, domain 2"/>
    <property type="match status" value="1"/>
</dbReference>
<dbReference type="SMART" id="SM00093">
    <property type="entry name" value="SERPIN"/>
    <property type="match status" value="1"/>
</dbReference>
<dbReference type="InterPro" id="IPR023795">
    <property type="entry name" value="Serpin_CS"/>
</dbReference>
<sequence>MEGQLGEEDELVKSPSLACRGERKGGEGRDAVDKGGGWRSGEENEWGRREGMDEIMMCILRKLYGYIATPEFAFTSPGGAEEAREDINNWVSKATKELITSILQEGSVHRFTRLVLANAIYFKGTWTERFSKDYTKRGSFYRLDGSRVRVPFMSSRGKKFIDEDDDFTVLKLPYCQHKVDEVQAESDDERPQFSMVIFLPHERDGLPSLVQEMASSPSFLWDHLPQSREEVGAFRLPKFKLSFSSEINDVLKVMGIKRAFDEVNADFTDMLADEDKAKLPNLMNRSVDLYVEKVIHKAVIEVNEEGTEAVASTVCSSRKKQCARRSFDFVADHPFMFFVVEEVSSTIVFMGHVVDPTKSE</sequence>
<feature type="non-terminal residue" evidence="5">
    <location>
        <position position="1"/>
    </location>
</feature>
<dbReference type="Gene3D" id="6.20.40.10">
    <property type="match status" value="1"/>
</dbReference>
<name>A0A5J9U5B2_9POAL</name>
<comment type="caution">
    <text evidence="5">The sequence shown here is derived from an EMBL/GenBank/DDBJ whole genome shotgun (WGS) entry which is preliminary data.</text>
</comment>
<dbReference type="PANTHER" id="PTHR11461">
    <property type="entry name" value="SERINE PROTEASE INHIBITOR, SERPIN"/>
    <property type="match status" value="1"/>
</dbReference>
<evidence type="ECO:0000313" key="6">
    <source>
        <dbReference type="Proteomes" id="UP000324897"/>
    </source>
</evidence>
<dbReference type="GO" id="GO:0005615">
    <property type="term" value="C:extracellular space"/>
    <property type="evidence" value="ECO:0007669"/>
    <property type="project" value="InterPro"/>
</dbReference>